<comment type="caution">
    <text evidence="7">The sequence shown here is derived from an EMBL/GenBank/DDBJ whole genome shotgun (WGS) entry which is preliminary data.</text>
</comment>
<feature type="domain" description="Fe2OG dioxygenase" evidence="6">
    <location>
        <begin position="139"/>
        <end position="244"/>
    </location>
</feature>
<dbReference type="GO" id="GO:0005783">
    <property type="term" value="C:endoplasmic reticulum"/>
    <property type="evidence" value="ECO:0007669"/>
    <property type="project" value="TreeGrafter"/>
</dbReference>
<dbReference type="GO" id="GO:0031418">
    <property type="term" value="F:L-ascorbic acid binding"/>
    <property type="evidence" value="ECO:0007669"/>
    <property type="project" value="InterPro"/>
</dbReference>
<accession>A0A1E5RHN9</accession>
<evidence type="ECO:0000313" key="7">
    <source>
        <dbReference type="EMBL" id="OEJ86422.1"/>
    </source>
</evidence>
<gene>
    <name evidence="7" type="ORF">AWRI3579_g1397</name>
</gene>
<dbReference type="PANTHER" id="PTHR10869">
    <property type="entry name" value="PROLYL 4-HYDROXYLASE ALPHA SUBUNIT"/>
    <property type="match status" value="1"/>
</dbReference>
<keyword evidence="2" id="KW-0479">Metal-binding</keyword>
<dbReference type="Proteomes" id="UP000095728">
    <property type="component" value="Unassembled WGS sequence"/>
</dbReference>
<comment type="cofactor">
    <cofactor evidence="1">
        <name>L-ascorbate</name>
        <dbReference type="ChEBI" id="CHEBI:38290"/>
    </cofactor>
</comment>
<sequence length="244" mass="28295">MPKKTKQEASKKVNCTKPTTAEYTFPNELHSLRKGNPSFKFLPQPVVEFEDKIILIRKFFSPSLCQALTKSFGNSAENDYQHMEPFVQRGSKDYAARFNDRFQILDEIVANEVLWPYLREILEQHEYVMKNLDFKNAQGLNPQLRCYRYTKGHYFGKHYDESVNISNGTNTTRWTLLIYLTGGPDELVGGDTIFHSSLQKNKTLSVHPERGMALLHKHGDDCLLHEAQMVKKGVKWVLRSDVYF</sequence>
<evidence type="ECO:0000259" key="6">
    <source>
        <dbReference type="PROSITE" id="PS51471"/>
    </source>
</evidence>
<organism evidence="7 8">
    <name type="scientific">Hanseniaspora osmophila</name>
    <dbReference type="NCBI Taxonomy" id="56408"/>
    <lineage>
        <taxon>Eukaryota</taxon>
        <taxon>Fungi</taxon>
        <taxon>Dikarya</taxon>
        <taxon>Ascomycota</taxon>
        <taxon>Saccharomycotina</taxon>
        <taxon>Saccharomycetes</taxon>
        <taxon>Saccharomycodales</taxon>
        <taxon>Saccharomycodaceae</taxon>
        <taxon>Hanseniaspora</taxon>
    </lineage>
</organism>
<dbReference type="InParanoid" id="A0A1E5RHN9"/>
<name>A0A1E5RHN9_9ASCO</name>
<reference evidence="8" key="1">
    <citation type="journal article" date="2016" name="Genome Announc.">
        <title>Genome sequences of three species of Hanseniaspora isolated from spontaneous wine fermentations.</title>
        <authorList>
            <person name="Sternes P.R."/>
            <person name="Lee D."/>
            <person name="Kutyna D.R."/>
            <person name="Borneman A.R."/>
        </authorList>
    </citation>
    <scope>NUCLEOTIDE SEQUENCE [LARGE SCALE GENOMIC DNA]</scope>
    <source>
        <strain evidence="8">AWRI3579</strain>
    </source>
</reference>
<dbReference type="OrthoDB" id="69177at2759"/>
<protein>
    <recommendedName>
        <fullName evidence="6">Fe2OG dioxygenase domain-containing protein</fullName>
    </recommendedName>
</protein>
<dbReference type="GO" id="GO:0004656">
    <property type="term" value="F:procollagen-proline 4-dioxygenase activity"/>
    <property type="evidence" value="ECO:0007669"/>
    <property type="project" value="TreeGrafter"/>
</dbReference>
<dbReference type="InterPro" id="IPR044862">
    <property type="entry name" value="Pro_4_hyd_alph_FE2OG_OXY"/>
</dbReference>
<dbReference type="Pfam" id="PF13640">
    <property type="entry name" value="2OG-FeII_Oxy_3"/>
    <property type="match status" value="1"/>
</dbReference>
<keyword evidence="3" id="KW-0223">Dioxygenase</keyword>
<proteinExistence type="predicted"/>
<evidence type="ECO:0000256" key="3">
    <source>
        <dbReference type="ARBA" id="ARBA00022964"/>
    </source>
</evidence>
<evidence type="ECO:0000313" key="8">
    <source>
        <dbReference type="Proteomes" id="UP000095728"/>
    </source>
</evidence>
<dbReference type="InterPro" id="IPR006620">
    <property type="entry name" value="Pro_4_hyd_alph"/>
</dbReference>
<keyword evidence="5" id="KW-0408">Iron</keyword>
<dbReference type="PANTHER" id="PTHR10869:SF236">
    <property type="entry name" value="PROLYL 4-HYDROXYLASE ALPHA SUBUNIT DOMAIN-CONTAINING PROTEIN"/>
    <property type="match status" value="1"/>
</dbReference>
<dbReference type="Gene3D" id="2.60.120.620">
    <property type="entry name" value="q2cbj1_9rhob like domain"/>
    <property type="match status" value="1"/>
</dbReference>
<evidence type="ECO:0000256" key="4">
    <source>
        <dbReference type="ARBA" id="ARBA00023002"/>
    </source>
</evidence>
<dbReference type="AlphaFoldDB" id="A0A1E5RHN9"/>
<keyword evidence="4" id="KW-0560">Oxidoreductase</keyword>
<dbReference type="PROSITE" id="PS51471">
    <property type="entry name" value="FE2OG_OXY"/>
    <property type="match status" value="1"/>
</dbReference>
<evidence type="ECO:0000256" key="1">
    <source>
        <dbReference type="ARBA" id="ARBA00001961"/>
    </source>
</evidence>
<keyword evidence="8" id="KW-1185">Reference proteome</keyword>
<dbReference type="InterPro" id="IPR045054">
    <property type="entry name" value="P4HA-like"/>
</dbReference>
<evidence type="ECO:0000256" key="2">
    <source>
        <dbReference type="ARBA" id="ARBA00022723"/>
    </source>
</evidence>
<dbReference type="SMART" id="SM00702">
    <property type="entry name" value="P4Hc"/>
    <property type="match status" value="1"/>
</dbReference>
<dbReference type="InterPro" id="IPR005123">
    <property type="entry name" value="Oxoglu/Fe-dep_dioxygenase_dom"/>
</dbReference>
<evidence type="ECO:0000256" key="5">
    <source>
        <dbReference type="ARBA" id="ARBA00023004"/>
    </source>
</evidence>
<dbReference type="EMBL" id="LPNM01000006">
    <property type="protein sequence ID" value="OEJ86422.1"/>
    <property type="molecule type" value="Genomic_DNA"/>
</dbReference>
<dbReference type="GO" id="GO:0005506">
    <property type="term" value="F:iron ion binding"/>
    <property type="evidence" value="ECO:0007669"/>
    <property type="project" value="InterPro"/>
</dbReference>